<keyword evidence="2" id="KW-0812">Transmembrane</keyword>
<dbReference type="OrthoDB" id="4964652at2"/>
<feature type="transmembrane region" description="Helical" evidence="2">
    <location>
        <begin position="198"/>
        <end position="217"/>
    </location>
</feature>
<dbReference type="RefSeq" id="WP_074588331.1">
    <property type="nucleotide sequence ID" value="NZ_FNEI01000005.1"/>
</dbReference>
<keyword evidence="2" id="KW-0472">Membrane</keyword>
<feature type="transmembrane region" description="Helical" evidence="2">
    <location>
        <begin position="229"/>
        <end position="254"/>
    </location>
</feature>
<evidence type="ECO:0000256" key="2">
    <source>
        <dbReference type="SAM" id="Phobius"/>
    </source>
</evidence>
<keyword evidence="4" id="KW-1185">Reference proteome</keyword>
<gene>
    <name evidence="3" type="ORF">SAMN05216555_105162</name>
</gene>
<evidence type="ECO:0000313" key="3">
    <source>
        <dbReference type="EMBL" id="SDI91291.1"/>
    </source>
</evidence>
<proteinExistence type="predicted"/>
<dbReference type="AlphaFoldDB" id="A0A1G8PFD9"/>
<dbReference type="EMBL" id="FNEI01000005">
    <property type="protein sequence ID" value="SDI91291.1"/>
    <property type="molecule type" value="Genomic_DNA"/>
</dbReference>
<name>A0A1G8PFD9_9MICC</name>
<feature type="compositionally biased region" description="Low complexity" evidence="1">
    <location>
        <begin position="109"/>
        <end position="130"/>
    </location>
</feature>
<feature type="transmembrane region" description="Helical" evidence="2">
    <location>
        <begin position="274"/>
        <end position="299"/>
    </location>
</feature>
<evidence type="ECO:0000256" key="1">
    <source>
        <dbReference type="SAM" id="MobiDB-lite"/>
    </source>
</evidence>
<protein>
    <submittedName>
        <fullName evidence="3">Uncharacterized protein</fullName>
    </submittedName>
</protein>
<feature type="region of interest" description="Disordered" evidence="1">
    <location>
        <begin position="107"/>
        <end position="142"/>
    </location>
</feature>
<evidence type="ECO:0000313" key="4">
    <source>
        <dbReference type="Proteomes" id="UP000182130"/>
    </source>
</evidence>
<organism evidence="3 4">
    <name type="scientific">Arthrobacter cupressi</name>
    <dbReference type="NCBI Taxonomy" id="1045773"/>
    <lineage>
        <taxon>Bacteria</taxon>
        <taxon>Bacillati</taxon>
        <taxon>Actinomycetota</taxon>
        <taxon>Actinomycetes</taxon>
        <taxon>Micrococcales</taxon>
        <taxon>Micrococcaceae</taxon>
        <taxon>Arthrobacter</taxon>
    </lineage>
</organism>
<dbReference type="Proteomes" id="UP000182130">
    <property type="component" value="Unassembled WGS sequence"/>
</dbReference>
<keyword evidence="2" id="KW-1133">Transmembrane helix</keyword>
<sequence length="310" mass="31723">MRTFVSALAVILALLLTGFAVPAAWTERNIVREDGFVQLTDGLGKDPAFQARLAGIAVNNIEAALELPAPAEELGASLLQDAARNMSSWPEYPHAWNETVRRSHRLNFADPAGDPASQSAPPAGQASDQSTAQATDQPTPGAAGTSLVLDLGPFVNLLKDKLQAATGVQLTVPDTAVVAIGGPSQRQVVDRLAAFAPMWWPAALGAVMALALAVLAARRRSAVLLCTGIGLAVLAGVWQAATVLFSGLAGAGLGESAMGALFARELIAASAAGFAPWIGATAVAGGVLFLMGLLGLVLLGRRKPRTAPAG</sequence>
<dbReference type="STRING" id="1045773.SAMN05216555_105162"/>
<reference evidence="4" key="1">
    <citation type="submission" date="2016-10" db="EMBL/GenBank/DDBJ databases">
        <authorList>
            <person name="Varghese N."/>
            <person name="Submissions S."/>
        </authorList>
    </citation>
    <scope>NUCLEOTIDE SEQUENCE [LARGE SCALE GENOMIC DNA]</scope>
    <source>
        <strain evidence="4">CGMCC 1.10783</strain>
    </source>
</reference>
<accession>A0A1G8PFD9</accession>